<feature type="domain" description="C2H2-type" evidence="13">
    <location>
        <begin position="403"/>
        <end position="430"/>
    </location>
</feature>
<feature type="domain" description="C2H2-type" evidence="13">
    <location>
        <begin position="375"/>
        <end position="402"/>
    </location>
</feature>
<feature type="domain" description="C2H2-type" evidence="13">
    <location>
        <begin position="459"/>
        <end position="486"/>
    </location>
</feature>
<dbReference type="SUPFAM" id="SSF109640">
    <property type="entry name" value="KRAB domain (Kruppel-associated box)"/>
    <property type="match status" value="1"/>
</dbReference>
<comment type="similarity">
    <text evidence="3">Belongs to the krueppel C2H2-type zinc-finger protein family.</text>
</comment>
<reference evidence="15 16" key="1">
    <citation type="journal article" date="2023" name="bioRxiv">
        <title>Conserved and derived expression patterns and positive selection on dental genes reveal complex evolutionary context of ever-growing rodent molars.</title>
        <authorList>
            <person name="Calamari Z.T."/>
            <person name="Song A."/>
            <person name="Cohen E."/>
            <person name="Akter M."/>
            <person name="Roy R.D."/>
            <person name="Hallikas O."/>
            <person name="Christensen M.M."/>
            <person name="Li P."/>
            <person name="Marangoni P."/>
            <person name="Jernvall J."/>
            <person name="Klein O.D."/>
        </authorList>
    </citation>
    <scope>NUCLEOTIDE SEQUENCE [LARGE SCALE GENOMIC DNA]</scope>
    <source>
        <strain evidence="15">V071</strain>
    </source>
</reference>
<evidence type="ECO:0000256" key="7">
    <source>
        <dbReference type="ARBA" id="ARBA00022833"/>
    </source>
</evidence>
<feature type="domain" description="C2H2-type" evidence="13">
    <location>
        <begin position="293"/>
        <end position="320"/>
    </location>
</feature>
<comment type="caution">
    <text evidence="15">The sequence shown here is derived from an EMBL/GenBank/DDBJ whole genome shotgun (WGS) entry which is preliminary data.</text>
</comment>
<evidence type="ECO:0000256" key="8">
    <source>
        <dbReference type="ARBA" id="ARBA00023015"/>
    </source>
</evidence>
<feature type="domain" description="C2H2-type" evidence="13">
    <location>
        <begin position="431"/>
        <end position="458"/>
    </location>
</feature>
<evidence type="ECO:0000259" key="14">
    <source>
        <dbReference type="PROSITE" id="PS50805"/>
    </source>
</evidence>
<evidence type="ECO:0000256" key="3">
    <source>
        <dbReference type="ARBA" id="ARBA00006991"/>
    </source>
</evidence>
<dbReference type="FunFam" id="3.30.160.60:FF:000156">
    <property type="entry name" value="Zinc finger protein 568"/>
    <property type="match status" value="1"/>
</dbReference>
<evidence type="ECO:0000313" key="16">
    <source>
        <dbReference type="Proteomes" id="UP001488838"/>
    </source>
</evidence>
<dbReference type="PROSITE" id="PS00028">
    <property type="entry name" value="ZINC_FINGER_C2H2_1"/>
    <property type="match status" value="10"/>
</dbReference>
<dbReference type="FunFam" id="3.30.160.60:FF:000271">
    <property type="entry name" value="Zinc finger protein 662"/>
    <property type="match status" value="1"/>
</dbReference>
<dbReference type="EMBL" id="JBBHLL010000850">
    <property type="protein sequence ID" value="KAK7797358.1"/>
    <property type="molecule type" value="Genomic_DNA"/>
</dbReference>
<dbReference type="FunFam" id="3.30.160.60:FF:000100">
    <property type="entry name" value="Zinc finger 45-like"/>
    <property type="match status" value="1"/>
</dbReference>
<proteinExistence type="inferred from homology"/>
<dbReference type="Pfam" id="PF01352">
    <property type="entry name" value="KRAB"/>
    <property type="match status" value="1"/>
</dbReference>
<dbReference type="PROSITE" id="PS50805">
    <property type="entry name" value="KRAB"/>
    <property type="match status" value="1"/>
</dbReference>
<keyword evidence="16" id="KW-1185">Reference proteome</keyword>
<keyword evidence="5" id="KW-0677">Repeat</keyword>
<evidence type="ECO:0000256" key="1">
    <source>
        <dbReference type="ARBA" id="ARBA00003767"/>
    </source>
</evidence>
<feature type="domain" description="KRAB" evidence="14">
    <location>
        <begin position="136"/>
        <end position="218"/>
    </location>
</feature>
<dbReference type="GO" id="GO:0000978">
    <property type="term" value="F:RNA polymerase II cis-regulatory region sequence-specific DNA binding"/>
    <property type="evidence" value="ECO:0007669"/>
    <property type="project" value="TreeGrafter"/>
</dbReference>
<dbReference type="FunFam" id="3.30.160.60:FF:000052">
    <property type="entry name" value="zinc finger protein 546 isoform X1"/>
    <property type="match status" value="1"/>
</dbReference>
<keyword evidence="8" id="KW-0805">Transcription regulation</keyword>
<dbReference type="Gene3D" id="3.30.160.60">
    <property type="entry name" value="Classic Zinc Finger"/>
    <property type="match status" value="11"/>
</dbReference>
<feature type="domain" description="C2H2-type" evidence="13">
    <location>
        <begin position="487"/>
        <end position="514"/>
    </location>
</feature>
<dbReference type="Pfam" id="PF13912">
    <property type="entry name" value="zf-C2H2_6"/>
    <property type="match status" value="2"/>
</dbReference>
<evidence type="ECO:0000256" key="10">
    <source>
        <dbReference type="ARBA" id="ARBA00023163"/>
    </source>
</evidence>
<evidence type="ECO:0000259" key="13">
    <source>
        <dbReference type="PROSITE" id="PS50157"/>
    </source>
</evidence>
<dbReference type="InterPro" id="IPR036051">
    <property type="entry name" value="KRAB_dom_sf"/>
</dbReference>
<dbReference type="Proteomes" id="UP001488838">
    <property type="component" value="Unassembled WGS sequence"/>
</dbReference>
<evidence type="ECO:0000256" key="12">
    <source>
        <dbReference type="PROSITE-ProRule" id="PRU00042"/>
    </source>
</evidence>
<keyword evidence="4" id="KW-0479">Metal-binding</keyword>
<dbReference type="GO" id="GO:0008270">
    <property type="term" value="F:zinc ion binding"/>
    <property type="evidence" value="ECO:0007669"/>
    <property type="project" value="UniProtKB-KW"/>
</dbReference>
<dbReference type="InterPro" id="IPR001909">
    <property type="entry name" value="KRAB"/>
</dbReference>
<dbReference type="GO" id="GO:0006357">
    <property type="term" value="P:regulation of transcription by RNA polymerase II"/>
    <property type="evidence" value="ECO:0007669"/>
    <property type="project" value="TreeGrafter"/>
</dbReference>
<dbReference type="InterPro" id="IPR050589">
    <property type="entry name" value="Ikaros_C2H2-ZF"/>
</dbReference>
<dbReference type="GO" id="GO:0003700">
    <property type="term" value="F:DNA-binding transcription factor activity"/>
    <property type="evidence" value="ECO:0007669"/>
    <property type="project" value="TreeGrafter"/>
</dbReference>
<dbReference type="PANTHER" id="PTHR24404:SF10">
    <property type="entry name" value="ZINC FINGER PROTEIN 564"/>
    <property type="match status" value="1"/>
</dbReference>
<feature type="domain" description="C2H2-type" evidence="13">
    <location>
        <begin position="515"/>
        <end position="542"/>
    </location>
</feature>
<evidence type="ECO:0000313" key="15">
    <source>
        <dbReference type="EMBL" id="KAK7797358.1"/>
    </source>
</evidence>
<comment type="function">
    <text evidence="1">May be involved in transcriptional regulation.</text>
</comment>
<dbReference type="PANTHER" id="PTHR24404">
    <property type="entry name" value="ZINC FINGER PROTEIN"/>
    <property type="match status" value="1"/>
</dbReference>
<dbReference type="SUPFAM" id="SSF57667">
    <property type="entry name" value="beta-beta-alpha zinc fingers"/>
    <property type="match status" value="6"/>
</dbReference>
<evidence type="ECO:0000256" key="6">
    <source>
        <dbReference type="ARBA" id="ARBA00022771"/>
    </source>
</evidence>
<evidence type="ECO:0000256" key="5">
    <source>
        <dbReference type="ARBA" id="ARBA00022737"/>
    </source>
</evidence>
<dbReference type="CDD" id="cd07765">
    <property type="entry name" value="KRAB_A-box"/>
    <property type="match status" value="1"/>
</dbReference>
<dbReference type="FunFam" id="3.30.160.60:FF:000292">
    <property type="entry name" value="zinc finger protein 619"/>
    <property type="match status" value="1"/>
</dbReference>
<dbReference type="InterPro" id="IPR013087">
    <property type="entry name" value="Znf_C2H2_type"/>
</dbReference>
<dbReference type="SMART" id="SM00349">
    <property type="entry name" value="KRAB"/>
    <property type="match status" value="1"/>
</dbReference>
<dbReference type="GO" id="GO:0005634">
    <property type="term" value="C:nucleus"/>
    <property type="evidence" value="ECO:0007669"/>
    <property type="project" value="UniProtKB-SubCell"/>
</dbReference>
<dbReference type="Gene3D" id="6.10.140.140">
    <property type="match status" value="1"/>
</dbReference>
<sequence length="591" mass="68916">MKRHNQIPASSGTPLDSNQAWAGLRWIAPVSVSCWSCPSRNRDSLEPIRIAYKRSRPIDSGQPLFRCRTVCLVSARVGCSAAHTVGGGVQRSALRSETRFGSCAAHTVGGDAQRSARRLETRHDFYQWVLLSQDSITFEDVAVYFTKEEWALLDIFQKNLYRDVMQETYRNLTSLGTEWEQWDLDTYYRSLKRNLRIQMVKRDCELRDNGQCREITTQDPVSITNKKMPEPKLPECRISQSLKRHVTFNPQNRPRDYQKYVKKYCECRTCGKVFMCPSSLKNHKKIHSREKPYKCLHCEKAFSYRFCAERHMLTHSADRHKCKLCGEIFPNADTLRGHRIIHSGEMPECKDCGRMFWTSSSLELHKRLHTTEKLYECKHCRKTFKNYCSFRLHERIHTGEKPYECKQCGKTFRHSSHVQAHKRTHTGEKPYECKQCGKTFTSGHCARRHLGTHSGAWPYKCEVCGKAYPYVYSLRNHEKSHAKEKLYECTQCGKTFKYNASLRNHLTTHTGEKPYECKECGKTFSCSSYIQNHMRTHGQPYKCEECGKAFSYSKSLRRHMNVHSRLVESFQYELEAEHKKNNSTRSSSCSK</sequence>
<evidence type="ECO:0000256" key="11">
    <source>
        <dbReference type="ARBA" id="ARBA00023242"/>
    </source>
</evidence>
<keyword evidence="11" id="KW-0539">Nucleus</keyword>
<protein>
    <recommendedName>
        <fullName evidence="17">Zinc finger protein 709-like</fullName>
    </recommendedName>
</protein>
<evidence type="ECO:0000256" key="4">
    <source>
        <dbReference type="ARBA" id="ARBA00022723"/>
    </source>
</evidence>
<accession>A0AAW0H432</accession>
<comment type="subcellular location">
    <subcellularLocation>
        <location evidence="2">Nucleus</location>
    </subcellularLocation>
</comment>
<evidence type="ECO:0008006" key="17">
    <source>
        <dbReference type="Google" id="ProtNLM"/>
    </source>
</evidence>
<organism evidence="15 16">
    <name type="scientific">Myodes glareolus</name>
    <name type="common">Bank vole</name>
    <name type="synonym">Clethrionomys glareolus</name>
    <dbReference type="NCBI Taxonomy" id="447135"/>
    <lineage>
        <taxon>Eukaryota</taxon>
        <taxon>Metazoa</taxon>
        <taxon>Chordata</taxon>
        <taxon>Craniata</taxon>
        <taxon>Vertebrata</taxon>
        <taxon>Euteleostomi</taxon>
        <taxon>Mammalia</taxon>
        <taxon>Eutheria</taxon>
        <taxon>Euarchontoglires</taxon>
        <taxon>Glires</taxon>
        <taxon>Rodentia</taxon>
        <taxon>Myomorpha</taxon>
        <taxon>Muroidea</taxon>
        <taxon>Cricetidae</taxon>
        <taxon>Arvicolinae</taxon>
        <taxon>Myodes</taxon>
    </lineage>
</organism>
<evidence type="ECO:0000256" key="9">
    <source>
        <dbReference type="ARBA" id="ARBA00023125"/>
    </source>
</evidence>
<dbReference type="FunFam" id="3.30.160.60:FF:000193">
    <property type="entry name" value="Zinc finger protein 300"/>
    <property type="match status" value="1"/>
</dbReference>
<feature type="domain" description="C2H2-type" evidence="13">
    <location>
        <begin position="320"/>
        <end position="347"/>
    </location>
</feature>
<keyword evidence="6 12" id="KW-0863">Zinc-finger</keyword>
<evidence type="ECO:0000256" key="2">
    <source>
        <dbReference type="ARBA" id="ARBA00004123"/>
    </source>
</evidence>
<keyword evidence="7" id="KW-0862">Zinc</keyword>
<dbReference type="SMART" id="SM00355">
    <property type="entry name" value="ZnF_C2H2"/>
    <property type="match status" value="11"/>
</dbReference>
<keyword evidence="9" id="KW-0238">DNA-binding</keyword>
<dbReference type="InterPro" id="IPR036236">
    <property type="entry name" value="Znf_C2H2_sf"/>
</dbReference>
<feature type="domain" description="C2H2-type" evidence="13">
    <location>
        <begin position="541"/>
        <end position="568"/>
    </location>
</feature>
<gene>
    <name evidence="15" type="ORF">U0070_001346</name>
</gene>
<feature type="domain" description="C2H2-type" evidence="13">
    <location>
        <begin position="265"/>
        <end position="292"/>
    </location>
</feature>
<dbReference type="PROSITE" id="PS50157">
    <property type="entry name" value="ZINC_FINGER_C2H2_2"/>
    <property type="match status" value="11"/>
</dbReference>
<dbReference type="FunFam" id="3.30.160.60:FF:000522">
    <property type="entry name" value="zinc finger protein 285"/>
    <property type="match status" value="1"/>
</dbReference>
<keyword evidence="10" id="KW-0804">Transcription</keyword>
<name>A0AAW0H432_MYOGA</name>
<dbReference type="FunFam" id="3.30.160.60:FF:001498">
    <property type="entry name" value="Zinc finger protein 404"/>
    <property type="match status" value="1"/>
</dbReference>
<dbReference type="AlphaFoldDB" id="A0AAW0H432"/>
<dbReference type="Pfam" id="PF00096">
    <property type="entry name" value="zf-C2H2"/>
    <property type="match status" value="6"/>
</dbReference>
<feature type="domain" description="C2H2-type" evidence="13">
    <location>
        <begin position="347"/>
        <end position="374"/>
    </location>
</feature>